<dbReference type="AlphaFoldDB" id="S8DIU0"/>
<comment type="similarity">
    <text evidence="3">Belongs to the HARBI1 family.</text>
</comment>
<dbReference type="InterPro" id="IPR045249">
    <property type="entry name" value="HARBI1-like"/>
</dbReference>
<evidence type="ECO:0000256" key="8">
    <source>
        <dbReference type="SAM" id="MobiDB-lite"/>
    </source>
</evidence>
<dbReference type="Proteomes" id="UP000015453">
    <property type="component" value="Unassembled WGS sequence"/>
</dbReference>
<dbReference type="GO" id="GO:0005634">
    <property type="term" value="C:nucleus"/>
    <property type="evidence" value="ECO:0007669"/>
    <property type="project" value="UniProtKB-SubCell"/>
</dbReference>
<dbReference type="EMBL" id="AUSU01005901">
    <property type="protein sequence ID" value="EPS62783.1"/>
    <property type="molecule type" value="Genomic_DNA"/>
</dbReference>
<evidence type="ECO:0000256" key="5">
    <source>
        <dbReference type="ARBA" id="ARBA00022723"/>
    </source>
</evidence>
<dbReference type="OrthoDB" id="1729587at2759"/>
<dbReference type="PANTHER" id="PTHR22930:SF293">
    <property type="entry name" value="PROTEIN ALP1-LIKE"/>
    <property type="match status" value="1"/>
</dbReference>
<sequence length="291" mass="33444">IFLGILAHHTKVRLQKRDYERSTWSVSKHFYSILRIVLRLQQQFLVSPVPVTPENATSRFLPFQNCLGALDGSYIPVHVKNSEKPRYRNRKGFISTNVLGVYDQNMNFVYVLAGWEGSAADSRVLCDALQREDGLHVPTGKCNYYLCDGGYMNCDGFLAPYRGVRYHLKEWGPGMQAPQNAKEYFNMKHASARNVIERAWGVIKSRRAILRIPFYPIRTQTAIMLTCELLHNFVRLDVDADPVEEDVDEDFEDNTETNRADDASEYVGAPTSNSEWTRHRDEMALEMYGAY</sequence>
<feature type="domain" description="DDE Tnp4" evidence="9">
    <location>
        <begin position="70"/>
        <end position="232"/>
    </location>
</feature>
<accession>S8DIU0</accession>
<keyword evidence="5" id="KW-0479">Metal-binding</keyword>
<comment type="cofactor">
    <cofactor evidence="1">
        <name>a divalent metal cation</name>
        <dbReference type="ChEBI" id="CHEBI:60240"/>
    </cofactor>
</comment>
<evidence type="ECO:0000313" key="10">
    <source>
        <dbReference type="EMBL" id="EPS62783.1"/>
    </source>
</evidence>
<comment type="caution">
    <text evidence="10">The sequence shown here is derived from an EMBL/GenBank/DDBJ whole genome shotgun (WGS) entry which is preliminary data.</text>
</comment>
<protein>
    <submittedName>
        <fullName evidence="10">Retrotransposon protein</fullName>
    </submittedName>
</protein>
<feature type="non-terminal residue" evidence="10">
    <location>
        <position position="291"/>
    </location>
</feature>
<dbReference type="InterPro" id="IPR027806">
    <property type="entry name" value="HARBI1_dom"/>
</dbReference>
<feature type="non-terminal residue" evidence="10">
    <location>
        <position position="1"/>
    </location>
</feature>
<feature type="region of interest" description="Disordered" evidence="8">
    <location>
        <begin position="247"/>
        <end position="273"/>
    </location>
</feature>
<evidence type="ECO:0000256" key="1">
    <source>
        <dbReference type="ARBA" id="ARBA00001968"/>
    </source>
</evidence>
<reference evidence="10 11" key="1">
    <citation type="journal article" date="2013" name="BMC Genomics">
        <title>The miniature genome of a carnivorous plant Genlisea aurea contains a low number of genes and short non-coding sequences.</title>
        <authorList>
            <person name="Leushkin E.V."/>
            <person name="Sutormin R.A."/>
            <person name="Nabieva E.R."/>
            <person name="Penin A.A."/>
            <person name="Kondrashov A.S."/>
            <person name="Logacheva M.D."/>
        </authorList>
    </citation>
    <scope>NUCLEOTIDE SEQUENCE [LARGE SCALE GENOMIC DNA]</scope>
</reference>
<keyword evidence="7" id="KW-0539">Nucleus</keyword>
<evidence type="ECO:0000256" key="2">
    <source>
        <dbReference type="ARBA" id="ARBA00004123"/>
    </source>
</evidence>
<evidence type="ECO:0000256" key="7">
    <source>
        <dbReference type="ARBA" id="ARBA00023242"/>
    </source>
</evidence>
<keyword evidence="4" id="KW-0540">Nuclease</keyword>
<evidence type="ECO:0000256" key="3">
    <source>
        <dbReference type="ARBA" id="ARBA00006958"/>
    </source>
</evidence>
<evidence type="ECO:0000313" key="11">
    <source>
        <dbReference type="Proteomes" id="UP000015453"/>
    </source>
</evidence>
<dbReference type="Pfam" id="PF13359">
    <property type="entry name" value="DDE_Tnp_4"/>
    <property type="match status" value="1"/>
</dbReference>
<dbReference type="GO" id="GO:0004518">
    <property type="term" value="F:nuclease activity"/>
    <property type="evidence" value="ECO:0007669"/>
    <property type="project" value="UniProtKB-KW"/>
</dbReference>
<keyword evidence="6" id="KW-0378">Hydrolase</keyword>
<evidence type="ECO:0000259" key="9">
    <source>
        <dbReference type="Pfam" id="PF13359"/>
    </source>
</evidence>
<name>S8DIU0_9LAMI</name>
<dbReference type="GO" id="GO:0016787">
    <property type="term" value="F:hydrolase activity"/>
    <property type="evidence" value="ECO:0007669"/>
    <property type="project" value="UniProtKB-KW"/>
</dbReference>
<comment type="subcellular location">
    <subcellularLocation>
        <location evidence="2">Nucleus</location>
    </subcellularLocation>
</comment>
<keyword evidence="11" id="KW-1185">Reference proteome</keyword>
<dbReference type="PANTHER" id="PTHR22930">
    <property type="match status" value="1"/>
</dbReference>
<evidence type="ECO:0000256" key="4">
    <source>
        <dbReference type="ARBA" id="ARBA00022722"/>
    </source>
</evidence>
<proteinExistence type="inferred from homology"/>
<gene>
    <name evidence="10" type="ORF">M569_12006</name>
</gene>
<evidence type="ECO:0000256" key="6">
    <source>
        <dbReference type="ARBA" id="ARBA00022801"/>
    </source>
</evidence>
<organism evidence="10 11">
    <name type="scientific">Genlisea aurea</name>
    <dbReference type="NCBI Taxonomy" id="192259"/>
    <lineage>
        <taxon>Eukaryota</taxon>
        <taxon>Viridiplantae</taxon>
        <taxon>Streptophyta</taxon>
        <taxon>Embryophyta</taxon>
        <taxon>Tracheophyta</taxon>
        <taxon>Spermatophyta</taxon>
        <taxon>Magnoliopsida</taxon>
        <taxon>eudicotyledons</taxon>
        <taxon>Gunneridae</taxon>
        <taxon>Pentapetalae</taxon>
        <taxon>asterids</taxon>
        <taxon>lamiids</taxon>
        <taxon>Lamiales</taxon>
        <taxon>Lentibulariaceae</taxon>
        <taxon>Genlisea</taxon>
    </lineage>
</organism>
<dbReference type="GO" id="GO:0046872">
    <property type="term" value="F:metal ion binding"/>
    <property type="evidence" value="ECO:0007669"/>
    <property type="project" value="UniProtKB-KW"/>
</dbReference>